<accession>A0AAJ0MPT2</accession>
<sequence length="282" mass="31364">MGWFWSSPSSSAVSSGVKPTETSPLPTTTTTQPVAAPSAQQTPPTPSQSSAVSSSGDAEIQKFLELLQGDGATRKSSQSFQQQQQQQTPSPTTSSEPAGTASASVLAKYKAYIPFSSLLIKDDPAATEPEAAAAPKKTRSPTSLAMSEHCLPTTMSCRDAFDYAWHCQTPGAQFNAVYRYGTMKNCSELWDDFWFCMRTKSFGPEMKAEAVKEYYRSKEEAKYGGGQPSSEDVWESRETRVEWDSEFRQSWEGPEKVSDEEFKRREVERRRLIREQLGLDEK</sequence>
<dbReference type="Proteomes" id="UP001285908">
    <property type="component" value="Unassembled WGS sequence"/>
</dbReference>
<dbReference type="AlphaFoldDB" id="A0AAJ0MPT2"/>
<reference evidence="2 3" key="1">
    <citation type="journal article" date="2023" name="Mol. Phylogenet. Evol.">
        <title>Genome-scale phylogeny and comparative genomics of the fungal order Sordariales.</title>
        <authorList>
            <person name="Hensen N."/>
            <person name="Bonometti L."/>
            <person name="Westerberg I."/>
            <person name="Brannstrom I.O."/>
            <person name="Guillou S."/>
            <person name="Cros-Aarteil S."/>
            <person name="Calhoun S."/>
            <person name="Haridas S."/>
            <person name="Kuo A."/>
            <person name="Mondo S."/>
            <person name="Pangilinan J."/>
            <person name="Riley R."/>
            <person name="LaButti K."/>
            <person name="Andreopoulos B."/>
            <person name="Lipzen A."/>
            <person name="Chen C."/>
            <person name="Yan M."/>
            <person name="Daum C."/>
            <person name="Ng V."/>
            <person name="Clum A."/>
            <person name="Steindorff A."/>
            <person name="Ohm R.A."/>
            <person name="Martin F."/>
            <person name="Silar P."/>
            <person name="Natvig D.O."/>
            <person name="Lalanne C."/>
            <person name="Gautier V."/>
            <person name="Ament-Velasquez S.L."/>
            <person name="Kruys A."/>
            <person name="Hutchinson M.I."/>
            <person name="Powell A.J."/>
            <person name="Barry K."/>
            <person name="Miller A.N."/>
            <person name="Grigoriev I.V."/>
            <person name="Debuchy R."/>
            <person name="Gladieux P."/>
            <person name="Hiltunen Thoren M."/>
            <person name="Johannesson H."/>
        </authorList>
    </citation>
    <scope>NUCLEOTIDE SEQUENCE [LARGE SCALE GENOMIC DNA]</scope>
    <source>
        <strain evidence="2 3">FGSC 10403</strain>
    </source>
</reference>
<gene>
    <name evidence="2" type="ORF">B0T23DRAFT_381164</name>
</gene>
<dbReference type="RefSeq" id="XP_062691336.1">
    <property type="nucleotide sequence ID" value="XM_062837247.1"/>
</dbReference>
<dbReference type="Pfam" id="PF11326">
    <property type="entry name" value="PANTS-like"/>
    <property type="match status" value="1"/>
</dbReference>
<feature type="compositionally biased region" description="Low complexity" evidence="1">
    <location>
        <begin position="76"/>
        <end position="99"/>
    </location>
</feature>
<evidence type="ECO:0008006" key="4">
    <source>
        <dbReference type="Google" id="ProtNLM"/>
    </source>
</evidence>
<dbReference type="InterPro" id="IPR021475">
    <property type="entry name" value="Pants/Emi1-like"/>
</dbReference>
<proteinExistence type="predicted"/>
<feature type="compositionally biased region" description="Low complexity" evidence="1">
    <location>
        <begin position="1"/>
        <end position="55"/>
    </location>
</feature>
<evidence type="ECO:0000313" key="2">
    <source>
        <dbReference type="EMBL" id="KAK3490153.1"/>
    </source>
</evidence>
<organism evidence="2 3">
    <name type="scientific">Neurospora hispaniola</name>
    <dbReference type="NCBI Taxonomy" id="588809"/>
    <lineage>
        <taxon>Eukaryota</taxon>
        <taxon>Fungi</taxon>
        <taxon>Dikarya</taxon>
        <taxon>Ascomycota</taxon>
        <taxon>Pezizomycotina</taxon>
        <taxon>Sordariomycetes</taxon>
        <taxon>Sordariomycetidae</taxon>
        <taxon>Sordariales</taxon>
        <taxon>Sordariaceae</taxon>
        <taxon>Neurospora</taxon>
    </lineage>
</organism>
<feature type="region of interest" description="Disordered" evidence="1">
    <location>
        <begin position="1"/>
        <end position="99"/>
    </location>
</feature>
<name>A0AAJ0MPT2_9PEZI</name>
<protein>
    <recommendedName>
        <fullName evidence="4">Early meiotic induction protein 1</fullName>
    </recommendedName>
</protein>
<evidence type="ECO:0000313" key="3">
    <source>
        <dbReference type="Proteomes" id="UP001285908"/>
    </source>
</evidence>
<keyword evidence="3" id="KW-1185">Reference proteome</keyword>
<evidence type="ECO:0000256" key="1">
    <source>
        <dbReference type="SAM" id="MobiDB-lite"/>
    </source>
</evidence>
<dbReference type="PANTHER" id="PTHR28052:SF1">
    <property type="entry name" value="UPF0545 PROTEIN C22ORF39"/>
    <property type="match status" value="1"/>
</dbReference>
<dbReference type="EMBL" id="JAULSX010000005">
    <property type="protein sequence ID" value="KAK3490153.1"/>
    <property type="molecule type" value="Genomic_DNA"/>
</dbReference>
<comment type="caution">
    <text evidence="2">The sequence shown here is derived from an EMBL/GenBank/DDBJ whole genome shotgun (WGS) entry which is preliminary data.</text>
</comment>
<dbReference type="PANTHER" id="PTHR28052">
    <property type="entry name" value="UPF0545 PROTEIN C22ORF39"/>
    <property type="match status" value="1"/>
</dbReference>
<dbReference type="GeneID" id="87874869"/>